<name>A0ABU1AL78_9BACT</name>
<feature type="chain" id="PRO_5046273889" evidence="1">
    <location>
        <begin position="25"/>
        <end position="301"/>
    </location>
</feature>
<dbReference type="RefSeq" id="WP_308986005.1">
    <property type="nucleotide sequence ID" value="NZ_JARXIC010000026.1"/>
</dbReference>
<evidence type="ECO:0000313" key="3">
    <source>
        <dbReference type="Proteomes" id="UP001243717"/>
    </source>
</evidence>
<dbReference type="Proteomes" id="UP001243717">
    <property type="component" value="Unassembled WGS sequence"/>
</dbReference>
<evidence type="ECO:0000313" key="2">
    <source>
        <dbReference type="EMBL" id="MDQ8195555.1"/>
    </source>
</evidence>
<sequence length="301" mass="33240">MNSKINTLSSLSLLAMGCALNAQGGYVLFSDSNVDLDPEYRVVRPISAPYFHEDSFVTSDVRAWYVSHEFDSDTGAVLNNGSATVMALQLRLALTESLQFVAYKDGYTEFDDAGALEDNSGWNDVGAGIKWAFVQDWENQFHMALGLGYEFSLGESDVLQDSDEFRLWLSANKGFDRLHFGATANLILSEDDSDSLLGNSDMVTLHLHADYYMTDWLSPVIEVNGYLAQDEAPASLSVLNFSGVDAGSLPGGQENDSYTIAVGAELRLIQDLGLRIAYETELNDRDSLFGERWTFSAVYEF</sequence>
<keyword evidence="1" id="KW-0732">Signal</keyword>
<evidence type="ECO:0000256" key="1">
    <source>
        <dbReference type="SAM" id="SignalP"/>
    </source>
</evidence>
<accession>A0ABU1AL78</accession>
<gene>
    <name evidence="2" type="ORF">QEH59_14070</name>
</gene>
<protein>
    <submittedName>
        <fullName evidence="2">Uncharacterized protein</fullName>
    </submittedName>
</protein>
<keyword evidence="3" id="KW-1185">Reference proteome</keyword>
<feature type="signal peptide" evidence="1">
    <location>
        <begin position="1"/>
        <end position="24"/>
    </location>
</feature>
<comment type="caution">
    <text evidence="2">The sequence shown here is derived from an EMBL/GenBank/DDBJ whole genome shotgun (WGS) entry which is preliminary data.</text>
</comment>
<reference evidence="2 3" key="1">
    <citation type="submission" date="2023-04" db="EMBL/GenBank/DDBJ databases">
        <title>A novel bacteria isolated from coastal sediment.</title>
        <authorList>
            <person name="Liu X.-J."/>
            <person name="Du Z.-J."/>
        </authorList>
    </citation>
    <scope>NUCLEOTIDE SEQUENCE [LARGE SCALE GENOMIC DNA]</scope>
    <source>
        <strain evidence="2 3">SDUM461004</strain>
    </source>
</reference>
<dbReference type="PROSITE" id="PS51257">
    <property type="entry name" value="PROKAR_LIPOPROTEIN"/>
    <property type="match status" value="1"/>
</dbReference>
<proteinExistence type="predicted"/>
<organism evidence="2 3">
    <name type="scientific">Thalassobacterium sedimentorum</name>
    <dbReference type="NCBI Taxonomy" id="3041258"/>
    <lineage>
        <taxon>Bacteria</taxon>
        <taxon>Pseudomonadati</taxon>
        <taxon>Verrucomicrobiota</taxon>
        <taxon>Opitutia</taxon>
        <taxon>Puniceicoccales</taxon>
        <taxon>Coraliomargaritaceae</taxon>
        <taxon>Thalassobacterium</taxon>
    </lineage>
</organism>
<dbReference type="EMBL" id="JARXIC010000026">
    <property type="protein sequence ID" value="MDQ8195555.1"/>
    <property type="molecule type" value="Genomic_DNA"/>
</dbReference>